<dbReference type="CDD" id="cd05471">
    <property type="entry name" value="pepsin_like"/>
    <property type="match status" value="1"/>
</dbReference>
<dbReference type="InterPro" id="IPR001461">
    <property type="entry name" value="Aspartic_peptidase_A1"/>
</dbReference>
<name>A0A9P5JXY8_9AGAM</name>
<dbReference type="Pfam" id="PF00026">
    <property type="entry name" value="Asp"/>
    <property type="match status" value="1"/>
</dbReference>
<feature type="domain" description="Peptidase A1" evidence="6">
    <location>
        <begin position="81"/>
        <end position="402"/>
    </location>
</feature>
<sequence length="412" mass="44079">MLLVAALAPLVVLATTVVADPNAIPNSPISISLPITKQINLTGTFHPSQRDQNRWMNLLTGGQASTSEITEVPLTYSIIAYSANIGVGDPPTYYSLTVDTGSANTWVGANKPYSKTKTSVKTDDFLNVPYGTASVNGTEYEETVTIAPGVAIRQSIGVASNSFGIYPFDGILGIGPKYLTLDTLFPDNTSIIPTVTDNLYGQGKIEQNLVAVSFEPTASEPVIDGELTFGSTDSTKYTGDITYFPITKTLPSGRFWGVDASFIYGNAQGKKAPVTILDTTAGVIDTGTNQIGLGTDAYNRYVDATGAVYDENTGLLRITPAQYENLQSLFFGIGGRTYELNANAQIWPRTLGVPGGEKDSIYLVVFDLGSIISLDLGFIAGQPFLERYYSVFDTGNSRVGFATTPFTYADIN</sequence>
<proteinExistence type="inferred from homology"/>
<dbReference type="GO" id="GO:0006508">
    <property type="term" value="P:proteolysis"/>
    <property type="evidence" value="ECO:0007669"/>
    <property type="project" value="UniProtKB-KW"/>
</dbReference>
<keyword evidence="2 4" id="KW-0064">Aspartyl protease</keyword>
<accession>A0A9P5JXY8</accession>
<reference evidence="7" key="2">
    <citation type="journal article" date="2020" name="Nat. Commun.">
        <title>Large-scale genome sequencing of mycorrhizal fungi provides insights into the early evolution of symbiotic traits.</title>
        <authorList>
            <person name="Miyauchi S."/>
            <person name="Kiss E."/>
            <person name="Kuo A."/>
            <person name="Drula E."/>
            <person name="Kohler A."/>
            <person name="Sanchez-Garcia M."/>
            <person name="Morin E."/>
            <person name="Andreopoulos B."/>
            <person name="Barry K.W."/>
            <person name="Bonito G."/>
            <person name="Buee M."/>
            <person name="Carver A."/>
            <person name="Chen C."/>
            <person name="Cichocki N."/>
            <person name="Clum A."/>
            <person name="Culley D."/>
            <person name="Crous P.W."/>
            <person name="Fauchery L."/>
            <person name="Girlanda M."/>
            <person name="Hayes R.D."/>
            <person name="Keri Z."/>
            <person name="LaButti K."/>
            <person name="Lipzen A."/>
            <person name="Lombard V."/>
            <person name="Magnuson J."/>
            <person name="Maillard F."/>
            <person name="Murat C."/>
            <person name="Nolan M."/>
            <person name="Ohm R.A."/>
            <person name="Pangilinan J."/>
            <person name="Pereira M.F."/>
            <person name="Perotto S."/>
            <person name="Peter M."/>
            <person name="Pfister S."/>
            <person name="Riley R."/>
            <person name="Sitrit Y."/>
            <person name="Stielow J.B."/>
            <person name="Szollosi G."/>
            <person name="Zifcakova L."/>
            <person name="Stursova M."/>
            <person name="Spatafora J.W."/>
            <person name="Tedersoo L."/>
            <person name="Vaario L.M."/>
            <person name="Yamada A."/>
            <person name="Yan M."/>
            <person name="Wang P."/>
            <person name="Xu J."/>
            <person name="Bruns T."/>
            <person name="Baldrian P."/>
            <person name="Vilgalys R."/>
            <person name="Dunand C."/>
            <person name="Henrissat B."/>
            <person name="Grigoriev I.V."/>
            <person name="Hibbett D."/>
            <person name="Nagy L.G."/>
            <person name="Martin F.M."/>
        </authorList>
    </citation>
    <scope>NUCLEOTIDE SEQUENCE</scope>
    <source>
        <strain evidence="7">Prilba</strain>
    </source>
</reference>
<dbReference type="PANTHER" id="PTHR47966:SF51">
    <property type="entry name" value="BETA-SITE APP-CLEAVING ENZYME, ISOFORM A-RELATED"/>
    <property type="match status" value="1"/>
</dbReference>
<feature type="signal peptide" evidence="5">
    <location>
        <begin position="1"/>
        <end position="19"/>
    </location>
</feature>
<evidence type="ECO:0000313" key="8">
    <source>
        <dbReference type="Proteomes" id="UP000759537"/>
    </source>
</evidence>
<dbReference type="EMBL" id="WHVB01000024">
    <property type="protein sequence ID" value="KAF8470920.1"/>
    <property type="molecule type" value="Genomic_DNA"/>
</dbReference>
<dbReference type="PROSITE" id="PS51767">
    <property type="entry name" value="PEPTIDASE_A1"/>
    <property type="match status" value="1"/>
</dbReference>
<comment type="caution">
    <text evidence="7">The sequence shown here is derived from an EMBL/GenBank/DDBJ whole genome shotgun (WGS) entry which is preliminary data.</text>
</comment>
<keyword evidence="5" id="KW-0732">Signal</keyword>
<dbReference type="GO" id="GO:0004190">
    <property type="term" value="F:aspartic-type endopeptidase activity"/>
    <property type="evidence" value="ECO:0007669"/>
    <property type="project" value="UniProtKB-KW"/>
</dbReference>
<feature type="chain" id="PRO_5040322457" evidence="5">
    <location>
        <begin position="20"/>
        <end position="412"/>
    </location>
</feature>
<dbReference type="InterPro" id="IPR033121">
    <property type="entry name" value="PEPTIDASE_A1"/>
</dbReference>
<dbReference type="Gene3D" id="2.40.70.10">
    <property type="entry name" value="Acid Proteases"/>
    <property type="match status" value="2"/>
</dbReference>
<feature type="active site" evidence="3">
    <location>
        <position position="99"/>
    </location>
</feature>
<evidence type="ECO:0000256" key="1">
    <source>
        <dbReference type="ARBA" id="ARBA00007447"/>
    </source>
</evidence>
<reference evidence="7" key="1">
    <citation type="submission" date="2019-10" db="EMBL/GenBank/DDBJ databases">
        <authorList>
            <consortium name="DOE Joint Genome Institute"/>
            <person name="Kuo A."/>
            <person name="Miyauchi S."/>
            <person name="Kiss E."/>
            <person name="Drula E."/>
            <person name="Kohler A."/>
            <person name="Sanchez-Garcia M."/>
            <person name="Andreopoulos B."/>
            <person name="Barry K.W."/>
            <person name="Bonito G."/>
            <person name="Buee M."/>
            <person name="Carver A."/>
            <person name="Chen C."/>
            <person name="Cichocki N."/>
            <person name="Clum A."/>
            <person name="Culley D."/>
            <person name="Crous P.W."/>
            <person name="Fauchery L."/>
            <person name="Girlanda M."/>
            <person name="Hayes R."/>
            <person name="Keri Z."/>
            <person name="LaButti K."/>
            <person name="Lipzen A."/>
            <person name="Lombard V."/>
            <person name="Magnuson J."/>
            <person name="Maillard F."/>
            <person name="Morin E."/>
            <person name="Murat C."/>
            <person name="Nolan M."/>
            <person name="Ohm R."/>
            <person name="Pangilinan J."/>
            <person name="Pereira M."/>
            <person name="Perotto S."/>
            <person name="Peter M."/>
            <person name="Riley R."/>
            <person name="Sitrit Y."/>
            <person name="Stielow B."/>
            <person name="Szollosi G."/>
            <person name="Zifcakova L."/>
            <person name="Stursova M."/>
            <person name="Spatafora J.W."/>
            <person name="Tedersoo L."/>
            <person name="Vaario L.-M."/>
            <person name="Yamada A."/>
            <person name="Yan M."/>
            <person name="Wang P."/>
            <person name="Xu J."/>
            <person name="Bruns T."/>
            <person name="Baldrian P."/>
            <person name="Vilgalys R."/>
            <person name="Henrissat B."/>
            <person name="Grigoriev I.V."/>
            <person name="Hibbett D."/>
            <person name="Nagy L.G."/>
            <person name="Martin F.M."/>
        </authorList>
    </citation>
    <scope>NUCLEOTIDE SEQUENCE</scope>
    <source>
        <strain evidence="7">Prilba</strain>
    </source>
</reference>
<dbReference type="SUPFAM" id="SSF50630">
    <property type="entry name" value="Acid proteases"/>
    <property type="match status" value="1"/>
</dbReference>
<evidence type="ECO:0000259" key="6">
    <source>
        <dbReference type="PROSITE" id="PS51767"/>
    </source>
</evidence>
<feature type="active site" evidence="3">
    <location>
        <position position="285"/>
    </location>
</feature>
<organism evidence="7 8">
    <name type="scientific">Russula ochroleuca</name>
    <dbReference type="NCBI Taxonomy" id="152965"/>
    <lineage>
        <taxon>Eukaryota</taxon>
        <taxon>Fungi</taxon>
        <taxon>Dikarya</taxon>
        <taxon>Basidiomycota</taxon>
        <taxon>Agaricomycotina</taxon>
        <taxon>Agaricomycetes</taxon>
        <taxon>Russulales</taxon>
        <taxon>Russulaceae</taxon>
        <taxon>Russula</taxon>
    </lineage>
</organism>
<dbReference type="InterPro" id="IPR034164">
    <property type="entry name" value="Pepsin-like_dom"/>
</dbReference>
<keyword evidence="4" id="KW-0378">Hydrolase</keyword>
<comment type="similarity">
    <text evidence="1 4">Belongs to the peptidase A1 family.</text>
</comment>
<evidence type="ECO:0000256" key="3">
    <source>
        <dbReference type="PIRSR" id="PIRSR601461-1"/>
    </source>
</evidence>
<dbReference type="InterPro" id="IPR021109">
    <property type="entry name" value="Peptidase_aspartic_dom_sf"/>
</dbReference>
<dbReference type="AlphaFoldDB" id="A0A9P5JXY8"/>
<dbReference type="OrthoDB" id="660550at2759"/>
<keyword evidence="4 7" id="KW-0645">Protease</keyword>
<gene>
    <name evidence="7" type="ORF">DFH94DRAFT_204565</name>
</gene>
<dbReference type="PROSITE" id="PS00141">
    <property type="entry name" value="ASP_PROTEASE"/>
    <property type="match status" value="1"/>
</dbReference>
<evidence type="ECO:0000256" key="2">
    <source>
        <dbReference type="ARBA" id="ARBA00022750"/>
    </source>
</evidence>
<dbReference type="PANTHER" id="PTHR47966">
    <property type="entry name" value="BETA-SITE APP-CLEAVING ENZYME, ISOFORM A-RELATED"/>
    <property type="match status" value="1"/>
</dbReference>
<dbReference type="PRINTS" id="PR00792">
    <property type="entry name" value="PEPSIN"/>
</dbReference>
<evidence type="ECO:0000256" key="4">
    <source>
        <dbReference type="RuleBase" id="RU000454"/>
    </source>
</evidence>
<keyword evidence="8" id="KW-1185">Reference proteome</keyword>
<dbReference type="InterPro" id="IPR001969">
    <property type="entry name" value="Aspartic_peptidase_AS"/>
</dbReference>
<evidence type="ECO:0000313" key="7">
    <source>
        <dbReference type="EMBL" id="KAF8470920.1"/>
    </source>
</evidence>
<dbReference type="Proteomes" id="UP000759537">
    <property type="component" value="Unassembled WGS sequence"/>
</dbReference>
<evidence type="ECO:0000256" key="5">
    <source>
        <dbReference type="SAM" id="SignalP"/>
    </source>
</evidence>
<protein>
    <submittedName>
        <fullName evidence="7">Family A1 protease</fullName>
    </submittedName>
</protein>